<dbReference type="OMA" id="GRIEAHH"/>
<feature type="compositionally biased region" description="Low complexity" evidence="1">
    <location>
        <begin position="304"/>
        <end position="318"/>
    </location>
</feature>
<feature type="compositionally biased region" description="Basic and acidic residues" evidence="1">
    <location>
        <begin position="481"/>
        <end position="545"/>
    </location>
</feature>
<proteinExistence type="predicted"/>
<feature type="compositionally biased region" description="Basic and acidic residues" evidence="1">
    <location>
        <begin position="436"/>
        <end position="468"/>
    </location>
</feature>
<gene>
    <name evidence="2" type="ORF">ALMOND_2B018522</name>
</gene>
<feature type="compositionally biased region" description="Polar residues" evidence="1">
    <location>
        <begin position="469"/>
        <end position="479"/>
    </location>
</feature>
<dbReference type="Gramene" id="VVA09827">
    <property type="protein sequence ID" value="VVA09827"/>
    <property type="gene ID" value="Prudul26B018522"/>
</dbReference>
<feature type="region of interest" description="Disordered" evidence="1">
    <location>
        <begin position="298"/>
        <end position="379"/>
    </location>
</feature>
<feature type="region of interest" description="Disordered" evidence="1">
    <location>
        <begin position="92"/>
        <end position="160"/>
    </location>
</feature>
<dbReference type="AlphaFoldDB" id="A0A5E4E277"/>
<name>A0A5E4E277_PRUDU</name>
<feature type="region of interest" description="Disordered" evidence="1">
    <location>
        <begin position="37"/>
        <end position="66"/>
    </location>
</feature>
<protein>
    <submittedName>
        <fullName evidence="2">PREDICTED: activating signal cointegrator 1 complex subunit 2</fullName>
    </submittedName>
</protein>
<organism evidence="2 3">
    <name type="scientific">Prunus dulcis</name>
    <name type="common">Almond</name>
    <name type="synonym">Amygdalus dulcis</name>
    <dbReference type="NCBI Taxonomy" id="3755"/>
    <lineage>
        <taxon>Eukaryota</taxon>
        <taxon>Viridiplantae</taxon>
        <taxon>Streptophyta</taxon>
        <taxon>Embryophyta</taxon>
        <taxon>Tracheophyta</taxon>
        <taxon>Spermatophyta</taxon>
        <taxon>Magnoliopsida</taxon>
        <taxon>eudicotyledons</taxon>
        <taxon>Gunneridae</taxon>
        <taxon>Pentapetalae</taxon>
        <taxon>rosids</taxon>
        <taxon>fabids</taxon>
        <taxon>Rosales</taxon>
        <taxon>Rosaceae</taxon>
        <taxon>Amygdaloideae</taxon>
        <taxon>Amygdaleae</taxon>
        <taxon>Prunus</taxon>
    </lineage>
</organism>
<feature type="region of interest" description="Disordered" evidence="1">
    <location>
        <begin position="436"/>
        <end position="590"/>
    </location>
</feature>
<accession>A0A5E4E277</accession>
<dbReference type="InParanoid" id="A0A5E4E277"/>
<feature type="compositionally biased region" description="Basic and acidic residues" evidence="1">
    <location>
        <begin position="553"/>
        <end position="572"/>
    </location>
</feature>
<dbReference type="Proteomes" id="UP000327085">
    <property type="component" value="Chromosome 7"/>
</dbReference>
<evidence type="ECO:0000313" key="2">
    <source>
        <dbReference type="EMBL" id="VVA09827.1"/>
    </source>
</evidence>
<reference evidence="3" key="1">
    <citation type="journal article" date="2020" name="Plant J.">
        <title>Transposons played a major role in the diversification between the closely related almond and peach genomes: results from the almond genome sequence.</title>
        <authorList>
            <person name="Alioto T."/>
            <person name="Alexiou K.G."/>
            <person name="Bardil A."/>
            <person name="Barteri F."/>
            <person name="Castanera R."/>
            <person name="Cruz F."/>
            <person name="Dhingra A."/>
            <person name="Duval H."/>
            <person name="Fernandez I Marti A."/>
            <person name="Frias L."/>
            <person name="Galan B."/>
            <person name="Garcia J.L."/>
            <person name="Howad W."/>
            <person name="Gomez-Garrido J."/>
            <person name="Gut M."/>
            <person name="Julca I."/>
            <person name="Morata J."/>
            <person name="Puigdomenech P."/>
            <person name="Ribeca P."/>
            <person name="Rubio Cabetas M.J."/>
            <person name="Vlasova A."/>
            <person name="Wirthensohn M."/>
            <person name="Garcia-Mas J."/>
            <person name="Gabaldon T."/>
            <person name="Casacuberta J.M."/>
            <person name="Arus P."/>
        </authorList>
    </citation>
    <scope>NUCLEOTIDE SEQUENCE [LARGE SCALE GENOMIC DNA]</scope>
    <source>
        <strain evidence="3">cv. Texas</strain>
    </source>
</reference>
<evidence type="ECO:0000256" key="1">
    <source>
        <dbReference type="SAM" id="MobiDB-lite"/>
    </source>
</evidence>
<sequence>MATFTNSFNLLDENELIGIVDAKAEDAFMAVVKKYKEEEKKKKGEEEKKLKKPQGQRKTEFWYSNPRPIRAKRLVLPRSFLKSQIVLCKNKDQDQGQGNGVQAKDSAQSGPITGQSQNGADPDPKAVRPVSSTASTGSERSNNYSGPPQRANGGQYYGRANHGYNYSRRYYQEVNGGYEGRGQSHVEGGKINNGGQNYGRANHGYNYPRRYYQEGNGGYEGRVQSHVEDGGQNYGRVNGGYNGNYDHQRAQCGFRDERGRRWRGNGYQGRGRYFEAENNHGNNNGLVLEKEEGAQVVVEKEQQEQGGVEEGNTQQQVQSNGVTASSNKSSSEGKKKPNINGSLRRKMKKQKKEAEAIKNQGDNNAAAAAPEGTGAAVSSFSVQKKFTDTFTLKEYEKEVAKKKDVEVVEKSSDGDCDRTETLVKEFELMRVIGKKKLEEEKKISVPKPQDKSAEVNRKKDGANVKIKTETININEFQRPQNKKDGATEGHDSQKDGRIEAHHHSKRDGRIEAHHHSQRDGRFERNHHSQRDGRFEGHHHSQRDGIFEGYHSQGDGRFKGRHSQTDGRFEGHRSRQHPVKKPASFEIDEGQFPDLGKSRILTVKNLK</sequence>
<feature type="compositionally biased region" description="Polar residues" evidence="1">
    <location>
        <begin position="130"/>
        <end position="146"/>
    </location>
</feature>
<evidence type="ECO:0000313" key="3">
    <source>
        <dbReference type="Proteomes" id="UP000327085"/>
    </source>
</evidence>
<feature type="compositionally biased region" description="Polar residues" evidence="1">
    <location>
        <begin position="105"/>
        <end position="119"/>
    </location>
</feature>
<feature type="compositionally biased region" description="Basic and acidic residues" evidence="1">
    <location>
        <begin position="37"/>
        <end position="49"/>
    </location>
</feature>
<dbReference type="EMBL" id="CABIKO010000001">
    <property type="protein sequence ID" value="VVA09827.1"/>
    <property type="molecule type" value="Genomic_DNA"/>
</dbReference>
<feature type="compositionally biased region" description="Low complexity" evidence="1">
    <location>
        <begin position="359"/>
        <end position="376"/>
    </location>
</feature>